<dbReference type="RefSeq" id="WP_063778813.1">
    <property type="nucleotide sequence ID" value="NZ_CP010026.1"/>
</dbReference>
<dbReference type="InterPro" id="IPR041685">
    <property type="entry name" value="AAA_GajA/Old/RecF-like"/>
</dbReference>
<feature type="domain" description="Endonuclease GajA/Old nuclease/RecF-like AAA" evidence="2">
    <location>
        <begin position="212"/>
        <end position="354"/>
    </location>
</feature>
<dbReference type="Gene3D" id="3.40.50.300">
    <property type="entry name" value="P-loop containing nucleotide triphosphate hydrolases"/>
    <property type="match status" value="1"/>
</dbReference>
<evidence type="ECO:0000256" key="1">
    <source>
        <dbReference type="SAM" id="MobiDB-lite"/>
    </source>
</evidence>
<feature type="domain" description="OLD protein-like TOPRIM" evidence="3">
    <location>
        <begin position="405"/>
        <end position="469"/>
    </location>
</feature>
<accession>A0AAU8TDX4</accession>
<dbReference type="InterPro" id="IPR034139">
    <property type="entry name" value="TOPRIM_OLD"/>
</dbReference>
<dbReference type="PANTHER" id="PTHR43581:SF4">
    <property type="entry name" value="ATP_GTP PHOSPHATASE"/>
    <property type="match status" value="1"/>
</dbReference>
<dbReference type="InterPro" id="IPR027417">
    <property type="entry name" value="P-loop_NTPase"/>
</dbReference>
<evidence type="ECO:0000313" key="4">
    <source>
        <dbReference type="EMBL" id="AJZ58551.1"/>
    </source>
</evidence>
<dbReference type="PANTHER" id="PTHR43581">
    <property type="entry name" value="ATP/GTP PHOSPHATASE"/>
    <property type="match status" value="1"/>
</dbReference>
<feature type="domain" description="Endonuclease GajA/Old nuclease/RecF-like AAA" evidence="2">
    <location>
        <begin position="1"/>
        <end position="84"/>
    </location>
</feature>
<evidence type="ECO:0000259" key="3">
    <source>
        <dbReference type="Pfam" id="PF20469"/>
    </source>
</evidence>
<dbReference type="Pfam" id="PF20469">
    <property type="entry name" value="OLD-like_TOPRIM"/>
    <property type="match status" value="1"/>
</dbReference>
<evidence type="ECO:0000313" key="5">
    <source>
        <dbReference type="Proteomes" id="UP000032614"/>
    </source>
</evidence>
<dbReference type="GO" id="GO:0005524">
    <property type="term" value="F:ATP binding"/>
    <property type="evidence" value="ECO:0007669"/>
    <property type="project" value="InterPro"/>
</dbReference>
<gene>
    <name evidence="4" type="ORF">OI25_2921</name>
</gene>
<organism evidence="4 5">
    <name type="scientific">Paraburkholderia fungorum</name>
    <dbReference type="NCBI Taxonomy" id="134537"/>
    <lineage>
        <taxon>Bacteria</taxon>
        <taxon>Pseudomonadati</taxon>
        <taxon>Pseudomonadota</taxon>
        <taxon>Betaproteobacteria</taxon>
        <taxon>Burkholderiales</taxon>
        <taxon>Burkholderiaceae</taxon>
        <taxon>Paraburkholderia</taxon>
    </lineage>
</organism>
<dbReference type="GO" id="GO:0016887">
    <property type="term" value="F:ATP hydrolysis activity"/>
    <property type="evidence" value="ECO:0007669"/>
    <property type="project" value="InterPro"/>
</dbReference>
<evidence type="ECO:0000259" key="2">
    <source>
        <dbReference type="Pfam" id="PF13175"/>
    </source>
</evidence>
<proteinExistence type="predicted"/>
<dbReference type="GeneID" id="66516858"/>
<dbReference type="AlphaFoldDB" id="A0AAU8TDX4"/>
<dbReference type="SUPFAM" id="SSF52540">
    <property type="entry name" value="P-loop containing nucleoside triphosphate hydrolases"/>
    <property type="match status" value="1"/>
</dbReference>
<feature type="compositionally biased region" description="Low complexity" evidence="1">
    <location>
        <begin position="647"/>
        <end position="665"/>
    </location>
</feature>
<dbReference type="Pfam" id="PF13175">
    <property type="entry name" value="AAA_15"/>
    <property type="match status" value="2"/>
</dbReference>
<reference evidence="4 5" key="1">
    <citation type="journal article" date="2015" name="Genome Announc.">
        <title>Complete genome sequences for 59 burkholderia isolates, both pathogenic and near neighbor.</title>
        <authorList>
            <person name="Johnson S.L."/>
            <person name="Bishop-Lilly K.A."/>
            <person name="Ladner J.T."/>
            <person name="Daligault H.E."/>
            <person name="Davenport K.W."/>
            <person name="Jaissle J."/>
            <person name="Frey K.G."/>
            <person name="Koroleva G.I."/>
            <person name="Bruce D.C."/>
            <person name="Coyne S.R."/>
            <person name="Broomall S.M."/>
            <person name="Li P.E."/>
            <person name="Teshima H."/>
            <person name="Gibbons H.S."/>
            <person name="Palacios G.F."/>
            <person name="Rosenzweig C.N."/>
            <person name="Redden C.L."/>
            <person name="Xu Y."/>
            <person name="Minogue T.D."/>
            <person name="Chain P.S."/>
        </authorList>
    </citation>
    <scope>NUCLEOTIDE SEQUENCE [LARGE SCALE GENOMIC DNA]</scope>
    <source>
        <strain evidence="4 5">ATCC BAA-463</strain>
    </source>
</reference>
<dbReference type="KEGG" id="bfn:OI25_2921"/>
<dbReference type="EMBL" id="CP010026">
    <property type="protein sequence ID" value="AJZ58551.1"/>
    <property type="molecule type" value="Genomic_DNA"/>
</dbReference>
<name>A0AAU8TDX4_9BURK</name>
<feature type="region of interest" description="Disordered" evidence="1">
    <location>
        <begin position="596"/>
        <end position="681"/>
    </location>
</feature>
<sequence length="681" mass="74955">MKIVSLEIENFRGIRSAKILLDGHTLLIGANNVGKSTICEALDLVLGADRLNRQSPIDEFDFYNAKYMERQAADEPPKLIEIRIEATLVEFGDEIGDRCGGHTEFWHVKERRLLGAGEIDLANSPEAVRCLRVVTIGRYDPEEDEFRADTYFSHSPERAEGELTSLPRPIKRTFGFLYLRTLRTGARALSLERGSLLDIILRTKGEGARAQLWEETIEQLRKLDVESSAAEIAPILRKVEKRLGRYVALESPGSATKLHVSDLTREHLRKTLSFFLALSSDQSHVPFPHAGTGTISTLILAMLSLIADLKPSTVIFAMEEPEIAVPPHTQRRIASYLMTKSTQAFVTSHSPFVIEQFDPSQTILLSRDNGIVSGKRVSEATGLKENEFKRFARWGLSECMLGKIAIVVEGITEFHALPVVARRMEEHDANLQPLDIAGAAFFNADGDGNGPKFGQFFKTLGLRSVAFHDTNPKHSDAKVAEYAQAFDIDYKHKEKGFEQLMVNEVPADRLWDFLQEIKGSGESGNVGIPADKPDEKTIRDTALKAFRSGKGAGWAARLFEMCAFEELPPTAIDFLNQVYDLSPTREALDADDEADAGFAGAQSPESQAVPNPAPPGAENSASQAKPSWAEILSLVKPLSPAEVEENSGAQSSQPPQASPAQKAVPPQTPPPWESGFDGDKE</sequence>
<protein>
    <submittedName>
        <fullName evidence="4">AAA domain protein</fullName>
    </submittedName>
</protein>
<dbReference type="InterPro" id="IPR051396">
    <property type="entry name" value="Bact_Antivir_Def_Nuclease"/>
</dbReference>
<dbReference type="Proteomes" id="UP000032614">
    <property type="component" value="Chromosome 1"/>
</dbReference>